<keyword evidence="5 8" id="KW-0812">Transmembrane</keyword>
<feature type="transmembrane region" description="Helical" evidence="8">
    <location>
        <begin position="116"/>
        <end position="136"/>
    </location>
</feature>
<dbReference type="Pfam" id="PF01032">
    <property type="entry name" value="FecCD"/>
    <property type="match status" value="1"/>
</dbReference>
<dbReference type="InterPro" id="IPR000522">
    <property type="entry name" value="ABC_transptr_permease_BtuC"/>
</dbReference>
<dbReference type="Proteomes" id="UP001596223">
    <property type="component" value="Unassembled WGS sequence"/>
</dbReference>
<evidence type="ECO:0000256" key="2">
    <source>
        <dbReference type="ARBA" id="ARBA00007935"/>
    </source>
</evidence>
<evidence type="ECO:0000313" key="10">
    <source>
        <dbReference type="Proteomes" id="UP001596223"/>
    </source>
</evidence>
<evidence type="ECO:0000256" key="1">
    <source>
        <dbReference type="ARBA" id="ARBA00004651"/>
    </source>
</evidence>
<accession>A0ABW1JT77</accession>
<feature type="transmembrane region" description="Helical" evidence="8">
    <location>
        <begin position="142"/>
        <end position="163"/>
    </location>
</feature>
<feature type="transmembrane region" description="Helical" evidence="8">
    <location>
        <begin position="324"/>
        <end position="344"/>
    </location>
</feature>
<feature type="transmembrane region" description="Helical" evidence="8">
    <location>
        <begin position="170"/>
        <end position="192"/>
    </location>
</feature>
<gene>
    <name evidence="9" type="ORF">ACFP3H_14590</name>
</gene>
<feature type="transmembrane region" description="Helical" evidence="8">
    <location>
        <begin position="212"/>
        <end position="233"/>
    </location>
</feature>
<evidence type="ECO:0000256" key="3">
    <source>
        <dbReference type="ARBA" id="ARBA00022448"/>
    </source>
</evidence>
<evidence type="ECO:0000256" key="6">
    <source>
        <dbReference type="ARBA" id="ARBA00022989"/>
    </source>
</evidence>
<keyword evidence="4" id="KW-1003">Cell membrane</keyword>
<dbReference type="InterPro" id="IPR037294">
    <property type="entry name" value="ABC_BtuC-like"/>
</dbReference>
<dbReference type="PANTHER" id="PTHR30472:SF24">
    <property type="entry name" value="FERRIC ENTEROBACTIN TRANSPORT SYSTEM PERMEASE PROTEIN FEPG"/>
    <property type="match status" value="1"/>
</dbReference>
<protein>
    <submittedName>
        <fullName evidence="9">FecCD family ABC transporter permease</fullName>
    </submittedName>
</protein>
<evidence type="ECO:0000256" key="7">
    <source>
        <dbReference type="ARBA" id="ARBA00023136"/>
    </source>
</evidence>
<evidence type="ECO:0000256" key="5">
    <source>
        <dbReference type="ARBA" id="ARBA00022692"/>
    </source>
</evidence>
<reference evidence="10" key="1">
    <citation type="journal article" date="2019" name="Int. J. Syst. Evol. Microbiol.">
        <title>The Global Catalogue of Microorganisms (GCM) 10K type strain sequencing project: providing services to taxonomists for standard genome sequencing and annotation.</title>
        <authorList>
            <consortium name="The Broad Institute Genomics Platform"/>
            <consortium name="The Broad Institute Genome Sequencing Center for Infectious Disease"/>
            <person name="Wu L."/>
            <person name="Ma J."/>
        </authorList>
    </citation>
    <scope>NUCLEOTIDE SEQUENCE [LARGE SCALE GENOMIC DNA]</scope>
    <source>
        <strain evidence="10">CCUG 36956</strain>
    </source>
</reference>
<dbReference type="SUPFAM" id="SSF81345">
    <property type="entry name" value="ABC transporter involved in vitamin B12 uptake, BtuC"/>
    <property type="match status" value="1"/>
</dbReference>
<comment type="similarity">
    <text evidence="2">Belongs to the binding-protein-dependent transport system permease family. FecCD subfamily.</text>
</comment>
<comment type="subcellular location">
    <subcellularLocation>
        <location evidence="1">Cell membrane</location>
        <topology evidence="1">Multi-pass membrane protein</topology>
    </subcellularLocation>
</comment>
<organism evidence="9 10">
    <name type="scientific">Nocardia lasii</name>
    <dbReference type="NCBI Taxonomy" id="1616107"/>
    <lineage>
        <taxon>Bacteria</taxon>
        <taxon>Bacillati</taxon>
        <taxon>Actinomycetota</taxon>
        <taxon>Actinomycetes</taxon>
        <taxon>Mycobacteriales</taxon>
        <taxon>Nocardiaceae</taxon>
        <taxon>Nocardia</taxon>
    </lineage>
</organism>
<proteinExistence type="inferred from homology"/>
<feature type="transmembrane region" description="Helical" evidence="8">
    <location>
        <begin position="86"/>
        <end position="104"/>
    </location>
</feature>
<keyword evidence="7 8" id="KW-0472">Membrane</keyword>
<keyword evidence="6 8" id="KW-1133">Transmembrane helix</keyword>
<sequence>MKGLIASTGITPTDRVLRTGRATVRWDRRGATVTAVLVVAVAVMIVLSLMVGEYTIGPSALWDVLTGAPQRRLDRFFVLDRRLPRVLVAVGVGGGLAAAGAIFQRLHHNPLASPDIIGFTSGSAFGAVFVLIALGGSLTTGAIGAAAGALATFAIIGMLTAVGGLRGTRLVLVGIALGALASSATTYILSQAHLPSAAVAHTWLIGSLSGRGWGHVTILALGLAVIAPLIALLHRSFRALDLGDTVAATLGVRGGHARLALMLAATLLVGLAVAAAGPITFIALAAPHLARGLTRGPGILAAACVGALLLGISDLIAEHAFPAPVPVGVLTVSIGGIFLLWLLIREGISHRV</sequence>
<evidence type="ECO:0000256" key="8">
    <source>
        <dbReference type="SAM" id="Phobius"/>
    </source>
</evidence>
<dbReference type="PANTHER" id="PTHR30472">
    <property type="entry name" value="FERRIC ENTEROBACTIN TRANSPORT SYSTEM PERMEASE PROTEIN"/>
    <property type="match status" value="1"/>
</dbReference>
<keyword evidence="3" id="KW-0813">Transport</keyword>
<dbReference type="Gene3D" id="1.10.3470.10">
    <property type="entry name" value="ABC transporter involved in vitamin B12 uptake, BtuC"/>
    <property type="match status" value="1"/>
</dbReference>
<feature type="transmembrane region" description="Helical" evidence="8">
    <location>
        <begin position="31"/>
        <end position="51"/>
    </location>
</feature>
<feature type="transmembrane region" description="Helical" evidence="8">
    <location>
        <begin position="259"/>
        <end position="286"/>
    </location>
</feature>
<comment type="caution">
    <text evidence="9">The sequence shown here is derived from an EMBL/GenBank/DDBJ whole genome shotgun (WGS) entry which is preliminary data.</text>
</comment>
<dbReference type="RefSeq" id="WP_378605582.1">
    <property type="nucleotide sequence ID" value="NZ_JBHSQN010000010.1"/>
</dbReference>
<keyword evidence="10" id="KW-1185">Reference proteome</keyword>
<evidence type="ECO:0000256" key="4">
    <source>
        <dbReference type="ARBA" id="ARBA00022475"/>
    </source>
</evidence>
<dbReference type="EMBL" id="JBHSQN010000010">
    <property type="protein sequence ID" value="MFC6012285.1"/>
    <property type="molecule type" value="Genomic_DNA"/>
</dbReference>
<evidence type="ECO:0000313" key="9">
    <source>
        <dbReference type="EMBL" id="MFC6012285.1"/>
    </source>
</evidence>
<dbReference type="CDD" id="cd06550">
    <property type="entry name" value="TM_ABC_iron-siderophores_like"/>
    <property type="match status" value="1"/>
</dbReference>
<name>A0ABW1JT77_9NOCA</name>